<feature type="non-terminal residue" evidence="12">
    <location>
        <position position="1"/>
    </location>
</feature>
<protein>
    <recommendedName>
        <fullName evidence="3">non-specific serine/threonine protein kinase</fullName>
        <ecNumber evidence="3">2.7.11.1</ecNumber>
    </recommendedName>
</protein>
<dbReference type="PANTHER" id="PTHR22984:SF25">
    <property type="entry name" value="PROTEIN KINASE DOMAIN-CONTAINING PROTEIN"/>
    <property type="match status" value="1"/>
</dbReference>
<dbReference type="SUPFAM" id="SSF56112">
    <property type="entry name" value="Protein kinase-like (PK-like)"/>
    <property type="match status" value="1"/>
</dbReference>
<organism evidence="12 13">
    <name type="scientific">Vireo altiloquus</name>
    <name type="common">Black-whiskered vireo</name>
    <name type="synonym">Muscicapa altiloqua</name>
    <dbReference type="NCBI Taxonomy" id="34956"/>
    <lineage>
        <taxon>Eukaryota</taxon>
        <taxon>Metazoa</taxon>
        <taxon>Chordata</taxon>
        <taxon>Craniata</taxon>
        <taxon>Vertebrata</taxon>
        <taxon>Euteleostomi</taxon>
        <taxon>Archelosauria</taxon>
        <taxon>Archosauria</taxon>
        <taxon>Dinosauria</taxon>
        <taxon>Saurischia</taxon>
        <taxon>Theropoda</taxon>
        <taxon>Coelurosauria</taxon>
        <taxon>Aves</taxon>
        <taxon>Neognathae</taxon>
        <taxon>Neoaves</taxon>
        <taxon>Telluraves</taxon>
        <taxon>Australaves</taxon>
        <taxon>Passeriformes</taxon>
        <taxon>Corvoidea</taxon>
        <taxon>Vireonidae</taxon>
        <taxon>Vireoninae</taxon>
        <taxon>Vireo</taxon>
    </lineage>
</organism>
<keyword evidence="13" id="KW-1185">Reference proteome</keyword>
<dbReference type="Pfam" id="PF00069">
    <property type="entry name" value="Pkinase"/>
    <property type="match status" value="1"/>
</dbReference>
<dbReference type="AlphaFoldDB" id="A0A7K5LCL5"/>
<evidence type="ECO:0000256" key="10">
    <source>
        <dbReference type="ARBA" id="ARBA00048679"/>
    </source>
</evidence>
<evidence type="ECO:0000256" key="9">
    <source>
        <dbReference type="ARBA" id="ARBA00047899"/>
    </source>
</evidence>
<evidence type="ECO:0000256" key="5">
    <source>
        <dbReference type="ARBA" id="ARBA00022679"/>
    </source>
</evidence>
<dbReference type="EC" id="2.7.11.1" evidence="3"/>
<dbReference type="GO" id="GO:0005524">
    <property type="term" value="F:ATP binding"/>
    <property type="evidence" value="ECO:0007669"/>
    <property type="project" value="UniProtKB-KW"/>
</dbReference>
<evidence type="ECO:0000256" key="3">
    <source>
        <dbReference type="ARBA" id="ARBA00012513"/>
    </source>
</evidence>
<dbReference type="Gene3D" id="1.10.510.10">
    <property type="entry name" value="Transferase(Phosphotransferase) domain 1"/>
    <property type="match status" value="1"/>
</dbReference>
<accession>A0A7K5LCL5</accession>
<name>A0A7K5LCL5_VIRAL</name>
<keyword evidence="6" id="KW-0547">Nucleotide-binding</keyword>
<dbReference type="GO" id="GO:0005737">
    <property type="term" value="C:cytoplasm"/>
    <property type="evidence" value="ECO:0007669"/>
    <property type="project" value="TreeGrafter"/>
</dbReference>
<evidence type="ECO:0000256" key="7">
    <source>
        <dbReference type="ARBA" id="ARBA00022777"/>
    </source>
</evidence>
<dbReference type="InterPro" id="IPR000719">
    <property type="entry name" value="Prot_kinase_dom"/>
</dbReference>
<comment type="catalytic activity">
    <reaction evidence="10">
        <text>L-seryl-[protein] + ATP = O-phospho-L-seryl-[protein] + ADP + H(+)</text>
        <dbReference type="Rhea" id="RHEA:17989"/>
        <dbReference type="Rhea" id="RHEA-COMP:9863"/>
        <dbReference type="Rhea" id="RHEA-COMP:11604"/>
        <dbReference type="ChEBI" id="CHEBI:15378"/>
        <dbReference type="ChEBI" id="CHEBI:29999"/>
        <dbReference type="ChEBI" id="CHEBI:30616"/>
        <dbReference type="ChEBI" id="CHEBI:83421"/>
        <dbReference type="ChEBI" id="CHEBI:456216"/>
        <dbReference type="EC" id="2.7.11.1"/>
    </reaction>
</comment>
<comment type="subcellular location">
    <subcellularLocation>
        <location evidence="1">Host cell</location>
    </subcellularLocation>
</comment>
<dbReference type="PROSITE" id="PS50011">
    <property type="entry name" value="PROTEIN_KINASE_DOM"/>
    <property type="match status" value="1"/>
</dbReference>
<evidence type="ECO:0000256" key="6">
    <source>
        <dbReference type="ARBA" id="ARBA00022741"/>
    </source>
</evidence>
<comment type="caution">
    <text evidence="12">The sequence shown here is derived from an EMBL/GenBank/DDBJ whole genome shotgun (WGS) entry which is preliminary data.</text>
</comment>
<keyword evidence="8" id="KW-0067">ATP-binding</keyword>
<sequence length="91" mass="10665">PRNTMYSPPEWICLGCCHSHSATIWSLGVLLYVMVCGNIPFQEDCDIVSRQLFFRLFTSLQCQHLIRWYLSKHPADKPMLEEILCHPWVRG</sequence>
<evidence type="ECO:0000256" key="8">
    <source>
        <dbReference type="ARBA" id="ARBA00022840"/>
    </source>
</evidence>
<proteinExistence type="inferred from homology"/>
<dbReference type="EMBL" id="VZRF01010069">
    <property type="protein sequence ID" value="NWT16002.1"/>
    <property type="molecule type" value="Genomic_DNA"/>
</dbReference>
<dbReference type="PANTHER" id="PTHR22984">
    <property type="entry name" value="SERINE/THREONINE-PROTEIN KINASE PIM"/>
    <property type="match status" value="1"/>
</dbReference>
<comment type="similarity">
    <text evidence="2">Belongs to the protein kinase superfamily. CAMK Ser/Thr protein kinase family. PIM subfamily.</text>
</comment>
<evidence type="ECO:0000313" key="13">
    <source>
        <dbReference type="Proteomes" id="UP000589495"/>
    </source>
</evidence>
<evidence type="ECO:0000259" key="11">
    <source>
        <dbReference type="PROSITE" id="PS50011"/>
    </source>
</evidence>
<dbReference type="Proteomes" id="UP000589495">
    <property type="component" value="Unassembled WGS sequence"/>
</dbReference>
<evidence type="ECO:0000256" key="2">
    <source>
        <dbReference type="ARBA" id="ARBA00005505"/>
    </source>
</evidence>
<evidence type="ECO:0000256" key="1">
    <source>
        <dbReference type="ARBA" id="ARBA00004340"/>
    </source>
</evidence>
<dbReference type="GO" id="GO:0004674">
    <property type="term" value="F:protein serine/threonine kinase activity"/>
    <property type="evidence" value="ECO:0007669"/>
    <property type="project" value="UniProtKB-KW"/>
</dbReference>
<evidence type="ECO:0000313" key="12">
    <source>
        <dbReference type="EMBL" id="NWT16002.1"/>
    </source>
</evidence>
<dbReference type="InterPro" id="IPR051138">
    <property type="entry name" value="PIM_Ser/Thr_kinase"/>
</dbReference>
<evidence type="ECO:0000256" key="4">
    <source>
        <dbReference type="ARBA" id="ARBA00022527"/>
    </source>
</evidence>
<dbReference type="GO" id="GO:0007346">
    <property type="term" value="P:regulation of mitotic cell cycle"/>
    <property type="evidence" value="ECO:0007669"/>
    <property type="project" value="TreeGrafter"/>
</dbReference>
<feature type="non-terminal residue" evidence="12">
    <location>
        <position position="91"/>
    </location>
</feature>
<dbReference type="GO" id="GO:0043066">
    <property type="term" value="P:negative regulation of apoptotic process"/>
    <property type="evidence" value="ECO:0007669"/>
    <property type="project" value="TreeGrafter"/>
</dbReference>
<comment type="catalytic activity">
    <reaction evidence="9">
        <text>L-threonyl-[protein] + ATP = O-phospho-L-threonyl-[protein] + ADP + H(+)</text>
        <dbReference type="Rhea" id="RHEA:46608"/>
        <dbReference type="Rhea" id="RHEA-COMP:11060"/>
        <dbReference type="Rhea" id="RHEA-COMP:11605"/>
        <dbReference type="ChEBI" id="CHEBI:15378"/>
        <dbReference type="ChEBI" id="CHEBI:30013"/>
        <dbReference type="ChEBI" id="CHEBI:30616"/>
        <dbReference type="ChEBI" id="CHEBI:61977"/>
        <dbReference type="ChEBI" id="CHEBI:456216"/>
        <dbReference type="EC" id="2.7.11.1"/>
    </reaction>
</comment>
<dbReference type="GO" id="GO:0043657">
    <property type="term" value="C:host cell"/>
    <property type="evidence" value="ECO:0007669"/>
    <property type="project" value="UniProtKB-SubCell"/>
</dbReference>
<gene>
    <name evidence="12" type="primary">Pim1_4</name>
    <name evidence="12" type="ORF">VIRALT_R06297</name>
</gene>
<dbReference type="InterPro" id="IPR011009">
    <property type="entry name" value="Kinase-like_dom_sf"/>
</dbReference>
<keyword evidence="4" id="KW-0723">Serine/threonine-protein kinase</keyword>
<feature type="domain" description="Protein kinase" evidence="11">
    <location>
        <begin position="1"/>
        <end position="89"/>
    </location>
</feature>
<reference evidence="12 13" key="1">
    <citation type="submission" date="2019-09" db="EMBL/GenBank/DDBJ databases">
        <title>Bird 10,000 Genomes (B10K) Project - Family phase.</title>
        <authorList>
            <person name="Zhang G."/>
        </authorList>
    </citation>
    <scope>NUCLEOTIDE SEQUENCE [LARGE SCALE GENOMIC DNA]</scope>
    <source>
        <strain evidence="12">B10K-DU-001-22</strain>
        <tissue evidence="12">Muscle</tissue>
    </source>
</reference>
<keyword evidence="5" id="KW-0808">Transferase</keyword>
<keyword evidence="7 12" id="KW-0418">Kinase</keyword>